<dbReference type="EMBL" id="AZBU02000009">
    <property type="protein sequence ID" value="TKR64866.1"/>
    <property type="molecule type" value="Genomic_DNA"/>
</dbReference>
<gene>
    <name evidence="1" type="ORF">L596_025343</name>
</gene>
<accession>A0A4U5M7I0</accession>
<proteinExistence type="predicted"/>
<dbReference type="AlphaFoldDB" id="A0A4U5M7I0"/>
<evidence type="ECO:0000313" key="1">
    <source>
        <dbReference type="EMBL" id="TKR64866.1"/>
    </source>
</evidence>
<reference evidence="1 2" key="1">
    <citation type="journal article" date="2015" name="Genome Biol.">
        <title>Comparative genomics of Steinernema reveals deeply conserved gene regulatory networks.</title>
        <authorList>
            <person name="Dillman A.R."/>
            <person name="Macchietto M."/>
            <person name="Porter C.F."/>
            <person name="Rogers A."/>
            <person name="Williams B."/>
            <person name="Antoshechkin I."/>
            <person name="Lee M.M."/>
            <person name="Goodwin Z."/>
            <person name="Lu X."/>
            <person name="Lewis E.E."/>
            <person name="Goodrich-Blair H."/>
            <person name="Stock S.P."/>
            <person name="Adams B.J."/>
            <person name="Sternberg P.W."/>
            <person name="Mortazavi A."/>
        </authorList>
    </citation>
    <scope>NUCLEOTIDE SEQUENCE [LARGE SCALE GENOMIC DNA]</scope>
    <source>
        <strain evidence="1 2">ALL</strain>
    </source>
</reference>
<comment type="caution">
    <text evidence="1">The sequence shown here is derived from an EMBL/GenBank/DDBJ whole genome shotgun (WGS) entry which is preliminary data.</text>
</comment>
<organism evidence="1 2">
    <name type="scientific">Steinernema carpocapsae</name>
    <name type="common">Entomopathogenic nematode</name>
    <dbReference type="NCBI Taxonomy" id="34508"/>
    <lineage>
        <taxon>Eukaryota</taxon>
        <taxon>Metazoa</taxon>
        <taxon>Ecdysozoa</taxon>
        <taxon>Nematoda</taxon>
        <taxon>Chromadorea</taxon>
        <taxon>Rhabditida</taxon>
        <taxon>Tylenchina</taxon>
        <taxon>Panagrolaimomorpha</taxon>
        <taxon>Strongyloidoidea</taxon>
        <taxon>Steinernematidae</taxon>
        <taxon>Steinernema</taxon>
    </lineage>
</organism>
<protein>
    <submittedName>
        <fullName evidence="1">Uncharacterized protein</fullName>
    </submittedName>
</protein>
<name>A0A4U5M7I0_STECR</name>
<dbReference type="Proteomes" id="UP000298663">
    <property type="component" value="Unassembled WGS sequence"/>
</dbReference>
<keyword evidence="2" id="KW-1185">Reference proteome</keyword>
<reference evidence="1 2" key="2">
    <citation type="journal article" date="2019" name="G3 (Bethesda)">
        <title>Hybrid Assembly of the Genome of the Entomopathogenic Nematode Steinernema carpocapsae Identifies the X-Chromosome.</title>
        <authorList>
            <person name="Serra L."/>
            <person name="Macchietto M."/>
            <person name="Macias-Munoz A."/>
            <person name="McGill C.J."/>
            <person name="Rodriguez I.M."/>
            <person name="Rodriguez B."/>
            <person name="Murad R."/>
            <person name="Mortazavi A."/>
        </authorList>
    </citation>
    <scope>NUCLEOTIDE SEQUENCE [LARGE SCALE GENOMIC DNA]</scope>
    <source>
        <strain evidence="1 2">ALL</strain>
    </source>
</reference>
<evidence type="ECO:0000313" key="2">
    <source>
        <dbReference type="Proteomes" id="UP000298663"/>
    </source>
</evidence>
<sequence>MRYAETNHRHAEFAYRKFIGHASALTNWRLIRFDHLFINGEHLDTQDFENLRVFMSLKTFKEKDHFVRRFND</sequence>